<reference evidence="9 10" key="1">
    <citation type="journal article" date="2012" name="J. Bacteriol.">
        <title>Draft genome of Streptomyces tsukubaensis NRRL 18488, the producer of the clinically important immunosuppressant tacrolimus (FK506).</title>
        <authorList>
            <person name="Barreiro C."/>
            <person name="Prieto C."/>
            <person name="Sola-Landa A."/>
            <person name="Solera E."/>
            <person name="Martinez-Castro M."/>
            <person name="Perez-Redondo R."/>
            <person name="Garcia-Estrada C."/>
            <person name="Aparicio J.F."/>
            <person name="Fernandez-Martinez L.T."/>
            <person name="Santos-Aberturas J."/>
            <person name="Salehi-Najafabadi Z."/>
            <person name="Rodriguez-Garcia A."/>
            <person name="Tauch A."/>
            <person name="Martin J.F."/>
        </authorList>
    </citation>
    <scope>NUCLEOTIDE SEQUENCE [LARGE SCALE GENOMIC DNA]</scope>
    <source>
        <strain evidence="10">DSM 42081 / NBRC 108919 / NRRL 18488 / 9993</strain>
    </source>
</reference>
<keyword evidence="10" id="KW-1185">Reference proteome</keyword>
<evidence type="ECO:0000256" key="1">
    <source>
        <dbReference type="ARBA" id="ARBA00011073"/>
    </source>
</evidence>
<evidence type="ECO:0000256" key="5">
    <source>
        <dbReference type="PROSITE-ProRule" id="PRU01240"/>
    </source>
</evidence>
<organism evidence="9 10">
    <name type="scientific">Streptomyces tsukubensis (strain DSM 42081 / NBRC 108919 / NRRL 18488 / 9993)</name>
    <dbReference type="NCBI Taxonomy" id="1114943"/>
    <lineage>
        <taxon>Bacteria</taxon>
        <taxon>Bacillati</taxon>
        <taxon>Actinomycetota</taxon>
        <taxon>Actinomycetes</taxon>
        <taxon>Kitasatosporales</taxon>
        <taxon>Streptomycetaceae</taxon>
        <taxon>Streptomyces</taxon>
    </lineage>
</organism>
<dbReference type="Proteomes" id="UP000005940">
    <property type="component" value="Chromosome"/>
</dbReference>
<dbReference type="Gene3D" id="3.30.70.80">
    <property type="entry name" value="Peptidase S8 propeptide/proteinase inhibitor I9"/>
    <property type="match status" value="1"/>
</dbReference>
<dbReference type="PANTHER" id="PTHR43806:SF11">
    <property type="entry name" value="CEREVISIN-RELATED"/>
    <property type="match status" value="1"/>
</dbReference>
<keyword evidence="4 5" id="KW-0720">Serine protease</keyword>
<dbReference type="InterPro" id="IPR050131">
    <property type="entry name" value="Peptidase_S8_subtilisin-like"/>
</dbReference>
<feature type="domain" description="Inhibitor I9" evidence="8">
    <location>
        <begin position="87"/>
        <end position="122"/>
    </location>
</feature>
<evidence type="ECO:0000313" key="9">
    <source>
        <dbReference type="EMBL" id="QKM66106.1"/>
    </source>
</evidence>
<dbReference type="MEROPS" id="S08.050"/>
<comment type="similarity">
    <text evidence="1 5 6">Belongs to the peptidase S8 family.</text>
</comment>
<evidence type="ECO:0000256" key="6">
    <source>
        <dbReference type="RuleBase" id="RU003355"/>
    </source>
</evidence>
<dbReference type="PROSITE" id="PS00137">
    <property type="entry name" value="SUBTILASE_HIS"/>
    <property type="match status" value="1"/>
</dbReference>
<dbReference type="SUPFAM" id="SSF54897">
    <property type="entry name" value="Protease propeptides/inhibitors"/>
    <property type="match status" value="1"/>
</dbReference>
<protein>
    <submittedName>
        <fullName evidence="9">S8 family peptidase</fullName>
    </submittedName>
</protein>
<feature type="active site" description="Charge relay system" evidence="5">
    <location>
        <position position="204"/>
    </location>
</feature>
<dbReference type="FunFam" id="3.40.50.200:FF:000014">
    <property type="entry name" value="Proteinase K"/>
    <property type="match status" value="1"/>
</dbReference>
<dbReference type="PANTHER" id="PTHR43806">
    <property type="entry name" value="PEPTIDASE S8"/>
    <property type="match status" value="1"/>
</dbReference>
<dbReference type="PROSITE" id="PS51892">
    <property type="entry name" value="SUBTILASE"/>
    <property type="match status" value="1"/>
</dbReference>
<evidence type="ECO:0000313" key="10">
    <source>
        <dbReference type="Proteomes" id="UP000005940"/>
    </source>
</evidence>
<evidence type="ECO:0000256" key="4">
    <source>
        <dbReference type="ARBA" id="ARBA00022825"/>
    </source>
</evidence>
<dbReference type="InterPro" id="IPR023827">
    <property type="entry name" value="Peptidase_S8_Asp-AS"/>
</dbReference>
<dbReference type="InterPro" id="IPR023828">
    <property type="entry name" value="Peptidase_S8_Ser-AS"/>
</dbReference>
<dbReference type="Gene3D" id="3.40.50.200">
    <property type="entry name" value="Peptidase S8/S53 domain"/>
    <property type="match status" value="1"/>
</dbReference>
<evidence type="ECO:0000256" key="3">
    <source>
        <dbReference type="ARBA" id="ARBA00022801"/>
    </source>
</evidence>
<feature type="active site" description="Charge relay system" evidence="5">
    <location>
        <position position="354"/>
    </location>
</feature>
<dbReference type="InterPro" id="IPR022398">
    <property type="entry name" value="Peptidase_S8_His-AS"/>
</dbReference>
<dbReference type="GO" id="GO:0006508">
    <property type="term" value="P:proteolysis"/>
    <property type="evidence" value="ECO:0007669"/>
    <property type="project" value="UniProtKB-KW"/>
</dbReference>
<proteinExistence type="inferred from homology"/>
<dbReference type="PROSITE" id="PS00138">
    <property type="entry name" value="SUBTILASE_SER"/>
    <property type="match status" value="1"/>
</dbReference>
<evidence type="ECO:0000256" key="2">
    <source>
        <dbReference type="ARBA" id="ARBA00022670"/>
    </source>
</evidence>
<dbReference type="RefSeq" id="WP_006344921.1">
    <property type="nucleotide sequence ID" value="NZ_CP029159.1"/>
</dbReference>
<dbReference type="InterPro" id="IPR037045">
    <property type="entry name" value="S8pro/Inhibitor_I9_sf"/>
</dbReference>
<evidence type="ECO:0000259" key="8">
    <source>
        <dbReference type="Pfam" id="PF05922"/>
    </source>
</evidence>
<feature type="domain" description="Peptidase S8/S53" evidence="7">
    <location>
        <begin position="169"/>
        <end position="388"/>
    </location>
</feature>
<sequence>MKIHSRLRACAAAAAALLTAVAALSAAGSAAAAPEPGLPANGITSADPAPLRKTSAPIPGQYIVTLHKGTKPGAFVKQTLPGLKPLFTYAAVLNGFAAKLTPAQLRAVRAVPAVKVVEEDGTASARPVTSRQDRFQAFSWGLDRIDQPYLPLNQKFNIEGTGVGATAYIVDTGIDYSHPEFGGRAVPGFDAVNDGRNGQDCNGHGTHVAGTVGGTDFGVARQAKLVSVRVLGCDGRGPWSGIIAGLDWVAQNARRPAVINASLGGDRNQAVNNAVTNIALRGTLPVVAAGNDARDACDVSPASAQRTVTVGATDHLDKETDFSNFGPCLSLYAPGKAIFSAKLGGGSIALDGTSMASPHVAGVALLYQAANPAATPEQIADWLVLQSTKDILTVSKTSPNRLLYTGGL</sequence>
<dbReference type="SUPFAM" id="SSF52743">
    <property type="entry name" value="Subtilisin-like"/>
    <property type="match status" value="1"/>
</dbReference>
<dbReference type="InterPro" id="IPR036852">
    <property type="entry name" value="Peptidase_S8/S53_dom_sf"/>
</dbReference>
<feature type="active site" description="Charge relay system" evidence="5">
    <location>
        <position position="171"/>
    </location>
</feature>
<dbReference type="Pfam" id="PF00082">
    <property type="entry name" value="Peptidase_S8"/>
    <property type="match status" value="1"/>
</dbReference>
<dbReference type="Pfam" id="PF05922">
    <property type="entry name" value="Inhibitor_I9"/>
    <property type="match status" value="1"/>
</dbReference>
<dbReference type="GO" id="GO:0005615">
    <property type="term" value="C:extracellular space"/>
    <property type="evidence" value="ECO:0007669"/>
    <property type="project" value="TreeGrafter"/>
</dbReference>
<name>I2NB15_STRT9</name>
<evidence type="ECO:0000259" key="7">
    <source>
        <dbReference type="Pfam" id="PF00082"/>
    </source>
</evidence>
<accession>I2NB15</accession>
<dbReference type="AlphaFoldDB" id="I2NB15"/>
<dbReference type="InterPro" id="IPR010259">
    <property type="entry name" value="S8pro/Inhibitor_I9"/>
</dbReference>
<dbReference type="EMBL" id="CP029159">
    <property type="protein sequence ID" value="QKM66106.1"/>
    <property type="molecule type" value="Genomic_DNA"/>
</dbReference>
<dbReference type="InterPro" id="IPR015500">
    <property type="entry name" value="Peptidase_S8_subtilisin-rel"/>
</dbReference>
<dbReference type="CDD" id="cd04077">
    <property type="entry name" value="Peptidases_S8_PCSK9_ProteinaseK_like"/>
    <property type="match status" value="1"/>
</dbReference>
<dbReference type="InterPro" id="IPR034193">
    <property type="entry name" value="PCSK9_ProteinaseK-like"/>
</dbReference>
<keyword evidence="2 5" id="KW-0645">Protease</keyword>
<keyword evidence="3 5" id="KW-0378">Hydrolase</keyword>
<gene>
    <name evidence="9" type="ORF">STSU_001965</name>
</gene>
<dbReference type="GO" id="GO:0004252">
    <property type="term" value="F:serine-type endopeptidase activity"/>
    <property type="evidence" value="ECO:0007669"/>
    <property type="project" value="UniProtKB-UniRule"/>
</dbReference>
<dbReference type="PRINTS" id="PR00723">
    <property type="entry name" value="SUBTILISIN"/>
</dbReference>
<dbReference type="InterPro" id="IPR000209">
    <property type="entry name" value="Peptidase_S8/S53_dom"/>
</dbReference>
<dbReference type="PROSITE" id="PS00136">
    <property type="entry name" value="SUBTILASE_ASP"/>
    <property type="match status" value="1"/>
</dbReference>